<dbReference type="CDD" id="cd08504">
    <property type="entry name" value="PBP2_OppA"/>
    <property type="match status" value="1"/>
</dbReference>
<dbReference type="Gene3D" id="3.10.105.10">
    <property type="entry name" value="Dipeptide-binding Protein, Domain 3"/>
    <property type="match status" value="1"/>
</dbReference>
<evidence type="ECO:0000313" key="7">
    <source>
        <dbReference type="Proteomes" id="UP001253595"/>
    </source>
</evidence>
<dbReference type="PIRSF" id="PIRSF002741">
    <property type="entry name" value="MppA"/>
    <property type="match status" value="1"/>
</dbReference>
<comment type="subcellular location">
    <subcellularLocation>
        <location evidence="1">Cell envelope</location>
    </subcellularLocation>
</comment>
<name>A0ABU1UWM7_9GAMM</name>
<evidence type="ECO:0000256" key="1">
    <source>
        <dbReference type="ARBA" id="ARBA00004196"/>
    </source>
</evidence>
<dbReference type="EMBL" id="JAVDVX010000002">
    <property type="protein sequence ID" value="MDR7089589.1"/>
    <property type="molecule type" value="Genomic_DNA"/>
</dbReference>
<dbReference type="InterPro" id="IPR000914">
    <property type="entry name" value="SBP_5_dom"/>
</dbReference>
<evidence type="ECO:0000256" key="2">
    <source>
        <dbReference type="ARBA" id="ARBA00005695"/>
    </source>
</evidence>
<accession>A0ABU1UWM7</accession>
<dbReference type="Pfam" id="PF00496">
    <property type="entry name" value="SBP_bac_5"/>
    <property type="match status" value="1"/>
</dbReference>
<keyword evidence="4" id="KW-0732">Signal</keyword>
<dbReference type="Proteomes" id="UP001253595">
    <property type="component" value="Unassembled WGS sequence"/>
</dbReference>
<dbReference type="Gene3D" id="3.40.190.10">
    <property type="entry name" value="Periplasmic binding protein-like II"/>
    <property type="match status" value="1"/>
</dbReference>
<comment type="similarity">
    <text evidence="2">Belongs to the bacterial solute-binding protein 5 family.</text>
</comment>
<protein>
    <submittedName>
        <fullName evidence="6">Oligopeptide transport system substrate-binding protein</fullName>
    </submittedName>
</protein>
<comment type="caution">
    <text evidence="6">The sequence shown here is derived from an EMBL/GenBank/DDBJ whole genome shotgun (WGS) entry which is preliminary data.</text>
</comment>
<evidence type="ECO:0000259" key="5">
    <source>
        <dbReference type="Pfam" id="PF00496"/>
    </source>
</evidence>
<evidence type="ECO:0000313" key="6">
    <source>
        <dbReference type="EMBL" id="MDR7089589.1"/>
    </source>
</evidence>
<organism evidence="6 7">
    <name type="scientific">Cellvibrio fibrivorans</name>
    <dbReference type="NCBI Taxonomy" id="126350"/>
    <lineage>
        <taxon>Bacteria</taxon>
        <taxon>Pseudomonadati</taxon>
        <taxon>Pseudomonadota</taxon>
        <taxon>Gammaproteobacteria</taxon>
        <taxon>Cellvibrionales</taxon>
        <taxon>Cellvibrionaceae</taxon>
        <taxon>Cellvibrio</taxon>
    </lineage>
</organism>
<dbReference type="SUPFAM" id="SSF53850">
    <property type="entry name" value="Periplasmic binding protein-like II"/>
    <property type="match status" value="1"/>
</dbReference>
<sequence length="540" mass="62087">MATRTLVLAILMLGLWACERKTLVDVGTEQQILYFGNGTDVTGVDPHGTNGMPEGRIIAALFEGLVGKDPRTLEVVPAVSDRWEVSADHMTYVFHIRETARWSNGDPVTAHDFVNGWLRGLMPALGNETVTSLFVFKNAEKYYRKEITDLSLVGFKALDDRYLKIELENPTPYFLQLLDYLALFPLHTASMKQFGELDDPTNPWSKPGNFVGNGAFTLKDWIPGRSLVVKKNPYYWDSENVRLNEIHFMPIDQLLVEERMFKARHLHRTEWMPYAKIPVYRANKDPEYNHYPYLATYFYGFNVTKPPFDDVRIRKALAFAIDRKTLVDSVTNGVQSATGALTPPDTLGYTSRSQIVFNAEKARQLLAEAGYPDGKNFPSVELTYNSSEDHRKIAEAIQQMWKNHLNINIKLRNQEWKVYLHEIKNLHHNVARMAWVGDYVDPNTFLEIFTSDSGDNKTGWKNKKYDELIKKAATIADKQERYEVFQQAEALLLEEAPLIPLYNYTTNNLISTQLKGYHQNILDYYSYKKLYLEPSSPQPE</sequence>
<dbReference type="PANTHER" id="PTHR30290">
    <property type="entry name" value="PERIPLASMIC BINDING COMPONENT OF ABC TRANSPORTER"/>
    <property type="match status" value="1"/>
</dbReference>
<dbReference type="InterPro" id="IPR030678">
    <property type="entry name" value="Peptide/Ni-bd"/>
</dbReference>
<proteinExistence type="inferred from homology"/>
<evidence type="ECO:0000256" key="4">
    <source>
        <dbReference type="ARBA" id="ARBA00022729"/>
    </source>
</evidence>
<keyword evidence="3" id="KW-0813">Transport</keyword>
<evidence type="ECO:0000256" key="3">
    <source>
        <dbReference type="ARBA" id="ARBA00022448"/>
    </source>
</evidence>
<gene>
    <name evidence="6" type="ORF">J2X05_001595</name>
</gene>
<keyword evidence="7" id="KW-1185">Reference proteome</keyword>
<reference evidence="6 7" key="1">
    <citation type="submission" date="2023-07" db="EMBL/GenBank/DDBJ databases">
        <title>Sorghum-associated microbial communities from plants grown in Nebraska, USA.</title>
        <authorList>
            <person name="Schachtman D."/>
        </authorList>
    </citation>
    <scope>NUCLEOTIDE SEQUENCE [LARGE SCALE GENOMIC DNA]</scope>
    <source>
        <strain evidence="6 7">BE190</strain>
    </source>
</reference>
<dbReference type="PANTHER" id="PTHR30290:SF10">
    <property type="entry name" value="PERIPLASMIC OLIGOPEPTIDE-BINDING PROTEIN-RELATED"/>
    <property type="match status" value="1"/>
</dbReference>
<feature type="domain" description="Solute-binding protein family 5" evidence="5">
    <location>
        <begin position="74"/>
        <end position="456"/>
    </location>
</feature>
<dbReference type="Gene3D" id="3.90.76.10">
    <property type="entry name" value="Dipeptide-binding Protein, Domain 1"/>
    <property type="match status" value="1"/>
</dbReference>
<dbReference type="InterPro" id="IPR039424">
    <property type="entry name" value="SBP_5"/>
</dbReference>